<dbReference type="AlphaFoldDB" id="A0A7I4YGJ7"/>
<reference evidence="2" key="1">
    <citation type="submission" date="2020-12" db="UniProtKB">
        <authorList>
            <consortium name="WormBaseParasite"/>
        </authorList>
    </citation>
    <scope>IDENTIFICATION</scope>
    <source>
        <strain evidence="2">MHco3</strain>
    </source>
</reference>
<evidence type="ECO:0000313" key="1">
    <source>
        <dbReference type="Proteomes" id="UP000025227"/>
    </source>
</evidence>
<dbReference type="WBParaSite" id="HCON_00090670-00001">
    <property type="protein sequence ID" value="HCON_00090670-00001"/>
    <property type="gene ID" value="HCON_00090670"/>
</dbReference>
<name>A0A7I4YGJ7_HAECO</name>
<evidence type="ECO:0000313" key="2">
    <source>
        <dbReference type="WBParaSite" id="HCON_00090670-00001"/>
    </source>
</evidence>
<proteinExistence type="predicted"/>
<dbReference type="Proteomes" id="UP000025227">
    <property type="component" value="Unplaced"/>
</dbReference>
<protein>
    <submittedName>
        <fullName evidence="2">Uncharacterized protein</fullName>
    </submittedName>
</protein>
<organism evidence="1 2">
    <name type="scientific">Haemonchus contortus</name>
    <name type="common">Barber pole worm</name>
    <dbReference type="NCBI Taxonomy" id="6289"/>
    <lineage>
        <taxon>Eukaryota</taxon>
        <taxon>Metazoa</taxon>
        <taxon>Ecdysozoa</taxon>
        <taxon>Nematoda</taxon>
        <taxon>Chromadorea</taxon>
        <taxon>Rhabditida</taxon>
        <taxon>Rhabditina</taxon>
        <taxon>Rhabditomorpha</taxon>
        <taxon>Strongyloidea</taxon>
        <taxon>Trichostrongylidae</taxon>
        <taxon>Haemonchus</taxon>
    </lineage>
</organism>
<sequence>MNMRLLRSDPHQLSDQIQYNNKKNYDEHLKSPGTCLFLHGITRTLSLVARFRREAVQMRIIS</sequence>
<accession>A0A7I4YGJ7</accession>
<keyword evidence="1" id="KW-1185">Reference proteome</keyword>